<dbReference type="SMART" id="SM00422">
    <property type="entry name" value="HTH_MERR"/>
    <property type="match status" value="1"/>
</dbReference>
<dbReference type="InterPro" id="IPR009061">
    <property type="entry name" value="DNA-bd_dom_put_sf"/>
</dbReference>
<dbReference type="Gene3D" id="1.10.1660.10">
    <property type="match status" value="1"/>
</dbReference>
<dbReference type="OrthoDB" id="3830374at2"/>
<dbReference type="GO" id="GO:0003677">
    <property type="term" value="F:DNA binding"/>
    <property type="evidence" value="ECO:0007669"/>
    <property type="project" value="UniProtKB-KW"/>
</dbReference>
<dbReference type="GO" id="GO:0003700">
    <property type="term" value="F:DNA-binding transcription factor activity"/>
    <property type="evidence" value="ECO:0007669"/>
    <property type="project" value="InterPro"/>
</dbReference>
<keyword evidence="1 3" id="KW-0238">DNA-binding</keyword>
<evidence type="ECO:0000313" key="4">
    <source>
        <dbReference type="Proteomes" id="UP000255355"/>
    </source>
</evidence>
<dbReference type="EMBL" id="QQAZ01000001">
    <property type="protein sequence ID" value="RDI56022.1"/>
    <property type="molecule type" value="Genomic_DNA"/>
</dbReference>
<organism evidence="3 4">
    <name type="scientific">Nocardia mexicana</name>
    <dbReference type="NCBI Taxonomy" id="279262"/>
    <lineage>
        <taxon>Bacteria</taxon>
        <taxon>Bacillati</taxon>
        <taxon>Actinomycetota</taxon>
        <taxon>Actinomycetes</taxon>
        <taxon>Mycobacteriales</taxon>
        <taxon>Nocardiaceae</taxon>
        <taxon>Nocardia</taxon>
    </lineage>
</organism>
<dbReference type="AlphaFoldDB" id="A0A370HG31"/>
<evidence type="ECO:0000256" key="1">
    <source>
        <dbReference type="ARBA" id="ARBA00023125"/>
    </source>
</evidence>
<evidence type="ECO:0000259" key="2">
    <source>
        <dbReference type="PROSITE" id="PS50937"/>
    </source>
</evidence>
<feature type="domain" description="HTH merR-type" evidence="2">
    <location>
        <begin position="6"/>
        <end position="74"/>
    </location>
</feature>
<dbReference type="PROSITE" id="PS50937">
    <property type="entry name" value="HTH_MERR_2"/>
    <property type="match status" value="1"/>
</dbReference>
<sequence length="249" mass="27289">MAAGAEFTISSLADESGLTVRTLRDYSVRGLLPPPEMRGRTGFYGEEHLNRVRIIGRLLERGITLNGVRGLLEAWDRGDDLADVLGVAAPPAAPERPTHPISEKLIAATDLAQLVHDVPDGLRRVVAAGIYEPVDATTYRVANGEVAELLEQLVADGVPAAEAVGEVERLRADCDHIARKFVDLFERSSVRPFRRSGRTPQDVDRLTERLTAARTRPGRMATALIDEFVGRHLAYLVTRDLNDVPLDRG</sequence>
<protein>
    <submittedName>
        <fullName evidence="3">DNA-binding transcriptional MerR regulator</fullName>
    </submittedName>
</protein>
<gene>
    <name evidence="3" type="ORF">DFR68_101859</name>
</gene>
<proteinExistence type="predicted"/>
<name>A0A370HG31_9NOCA</name>
<dbReference type="Proteomes" id="UP000255355">
    <property type="component" value="Unassembled WGS sequence"/>
</dbReference>
<dbReference type="InterPro" id="IPR047057">
    <property type="entry name" value="MerR_fam"/>
</dbReference>
<dbReference type="PANTHER" id="PTHR30204:SF93">
    <property type="entry name" value="HTH MERR-TYPE DOMAIN-CONTAINING PROTEIN"/>
    <property type="match status" value="1"/>
</dbReference>
<dbReference type="PRINTS" id="PR00040">
    <property type="entry name" value="HTHMERR"/>
</dbReference>
<dbReference type="InterPro" id="IPR000551">
    <property type="entry name" value="MerR-type_HTH_dom"/>
</dbReference>
<comment type="caution">
    <text evidence="3">The sequence shown here is derived from an EMBL/GenBank/DDBJ whole genome shotgun (WGS) entry which is preliminary data.</text>
</comment>
<dbReference type="RefSeq" id="WP_068016513.1">
    <property type="nucleotide sequence ID" value="NZ_QQAZ01000001.1"/>
</dbReference>
<accession>A0A370HG31</accession>
<reference evidence="3 4" key="1">
    <citation type="submission" date="2018-07" db="EMBL/GenBank/DDBJ databases">
        <title>Genomic Encyclopedia of Type Strains, Phase IV (KMG-IV): sequencing the most valuable type-strain genomes for metagenomic binning, comparative biology and taxonomic classification.</title>
        <authorList>
            <person name="Goeker M."/>
        </authorList>
    </citation>
    <scope>NUCLEOTIDE SEQUENCE [LARGE SCALE GENOMIC DNA]</scope>
    <source>
        <strain evidence="3 4">DSM 44952</strain>
    </source>
</reference>
<dbReference type="Pfam" id="PF13411">
    <property type="entry name" value="MerR_1"/>
    <property type="match status" value="1"/>
</dbReference>
<evidence type="ECO:0000313" key="3">
    <source>
        <dbReference type="EMBL" id="RDI56022.1"/>
    </source>
</evidence>
<keyword evidence="4" id="KW-1185">Reference proteome</keyword>
<dbReference type="SUPFAM" id="SSF46955">
    <property type="entry name" value="Putative DNA-binding domain"/>
    <property type="match status" value="1"/>
</dbReference>
<dbReference type="STRING" id="1210089.GCA_001613165_01855"/>
<dbReference type="PANTHER" id="PTHR30204">
    <property type="entry name" value="REDOX-CYCLING DRUG-SENSING TRANSCRIPTIONAL ACTIVATOR SOXR"/>
    <property type="match status" value="1"/>
</dbReference>